<feature type="transmembrane region" description="Helical" evidence="6">
    <location>
        <begin position="140"/>
        <end position="161"/>
    </location>
</feature>
<evidence type="ECO:0000256" key="5">
    <source>
        <dbReference type="ARBA" id="ARBA00023136"/>
    </source>
</evidence>
<keyword evidence="3 6" id="KW-0812">Transmembrane</keyword>
<dbReference type="FunFam" id="1.20.1260.100:FF:000001">
    <property type="entry name" value="translocator protein 2"/>
    <property type="match status" value="1"/>
</dbReference>
<evidence type="ECO:0000256" key="6">
    <source>
        <dbReference type="SAM" id="Phobius"/>
    </source>
</evidence>
<evidence type="ECO:0000256" key="2">
    <source>
        <dbReference type="ARBA" id="ARBA00007524"/>
    </source>
</evidence>
<dbReference type="Pfam" id="PF03073">
    <property type="entry name" value="TspO_MBR"/>
    <property type="match status" value="1"/>
</dbReference>
<feature type="transmembrane region" description="Helical" evidence="6">
    <location>
        <begin position="54"/>
        <end position="75"/>
    </location>
</feature>
<dbReference type="EMBL" id="SRXW01000002">
    <property type="protein sequence ID" value="TGY89246.1"/>
    <property type="molecule type" value="Genomic_DNA"/>
</dbReference>
<comment type="similarity">
    <text evidence="2">Belongs to the TspO/BZRP family.</text>
</comment>
<gene>
    <name evidence="7" type="ORF">E5163_09000</name>
</gene>
<organism evidence="7 8">
    <name type="scientific">Marinicauda algicola</name>
    <dbReference type="NCBI Taxonomy" id="2029849"/>
    <lineage>
        <taxon>Bacteria</taxon>
        <taxon>Pseudomonadati</taxon>
        <taxon>Pseudomonadota</taxon>
        <taxon>Alphaproteobacteria</taxon>
        <taxon>Maricaulales</taxon>
        <taxon>Maricaulaceae</taxon>
        <taxon>Marinicauda</taxon>
    </lineage>
</organism>
<feature type="transmembrane region" description="Helical" evidence="6">
    <location>
        <begin position="15"/>
        <end position="34"/>
    </location>
</feature>
<evidence type="ECO:0000313" key="8">
    <source>
        <dbReference type="Proteomes" id="UP000308054"/>
    </source>
</evidence>
<dbReference type="PIRSF" id="PIRSF005859">
    <property type="entry name" value="PBR"/>
    <property type="match status" value="1"/>
</dbReference>
<dbReference type="Gene3D" id="1.20.1260.100">
    <property type="entry name" value="TspO/MBR protein"/>
    <property type="match status" value="1"/>
</dbReference>
<dbReference type="RefSeq" id="WP_135995786.1">
    <property type="nucleotide sequence ID" value="NZ_CP071057.1"/>
</dbReference>
<reference evidence="7 8" key="1">
    <citation type="journal article" date="2017" name="Int. J. Syst. Evol. Microbiol.">
        <title>Marinicauda algicola sp. nov., isolated from a marine red alga Rhodosorus marinus.</title>
        <authorList>
            <person name="Jeong S.E."/>
            <person name="Jeon S.H."/>
            <person name="Chun B.H."/>
            <person name="Kim D.W."/>
            <person name="Jeon C.O."/>
        </authorList>
    </citation>
    <scope>NUCLEOTIDE SEQUENCE [LARGE SCALE GENOMIC DNA]</scope>
    <source>
        <strain evidence="7 8">JCM 31718</strain>
    </source>
</reference>
<comment type="subcellular location">
    <subcellularLocation>
        <location evidence="1">Membrane</location>
        <topology evidence="1">Multi-pass membrane protein</topology>
    </subcellularLocation>
</comment>
<dbReference type="PANTHER" id="PTHR10057:SF0">
    <property type="entry name" value="TRANSLOCATOR PROTEIN"/>
    <property type="match status" value="1"/>
</dbReference>
<dbReference type="OrthoDB" id="9795496at2"/>
<dbReference type="GO" id="GO:0016020">
    <property type="term" value="C:membrane"/>
    <property type="evidence" value="ECO:0007669"/>
    <property type="project" value="UniProtKB-SubCell"/>
</dbReference>
<protein>
    <submittedName>
        <fullName evidence="7">Tryptophan-rich sensory protein</fullName>
    </submittedName>
</protein>
<sequence>MADLFRKPRAGPMRLLAYLVVFPGLALALNAWIFTTGAAEWAASLDNPAWAPAGPVIGAVWIALFALMAVSLWLVDRAGHLETRSPAQALILAQYLVNIAWTWLYFGERSVANGFYVTVGAFALSIAAFVAIWRANRNAALLFLPLVLWLGFALALSYSIWQLNP</sequence>
<proteinExistence type="inferred from homology"/>
<feature type="transmembrane region" description="Helical" evidence="6">
    <location>
        <begin position="87"/>
        <end position="106"/>
    </location>
</feature>
<dbReference type="InterPro" id="IPR038330">
    <property type="entry name" value="TspO/MBR-related_sf"/>
</dbReference>
<keyword evidence="5 6" id="KW-0472">Membrane</keyword>
<evidence type="ECO:0000256" key="3">
    <source>
        <dbReference type="ARBA" id="ARBA00022692"/>
    </source>
</evidence>
<dbReference type="CDD" id="cd15904">
    <property type="entry name" value="TSPO_MBR"/>
    <property type="match status" value="1"/>
</dbReference>
<dbReference type="AlphaFoldDB" id="A0A4S2H187"/>
<dbReference type="InterPro" id="IPR004307">
    <property type="entry name" value="TspO_MBR"/>
</dbReference>
<evidence type="ECO:0000256" key="1">
    <source>
        <dbReference type="ARBA" id="ARBA00004141"/>
    </source>
</evidence>
<keyword evidence="4 6" id="KW-1133">Transmembrane helix</keyword>
<evidence type="ECO:0000256" key="4">
    <source>
        <dbReference type="ARBA" id="ARBA00022989"/>
    </source>
</evidence>
<evidence type="ECO:0000313" key="7">
    <source>
        <dbReference type="EMBL" id="TGY89246.1"/>
    </source>
</evidence>
<keyword evidence="8" id="KW-1185">Reference proteome</keyword>
<name>A0A4S2H187_9PROT</name>
<comment type="caution">
    <text evidence="7">The sequence shown here is derived from an EMBL/GenBank/DDBJ whole genome shotgun (WGS) entry which is preliminary data.</text>
</comment>
<dbReference type="PANTHER" id="PTHR10057">
    <property type="entry name" value="PERIPHERAL-TYPE BENZODIAZEPINE RECEPTOR"/>
    <property type="match status" value="1"/>
</dbReference>
<feature type="transmembrane region" description="Helical" evidence="6">
    <location>
        <begin position="112"/>
        <end position="133"/>
    </location>
</feature>
<dbReference type="Proteomes" id="UP000308054">
    <property type="component" value="Unassembled WGS sequence"/>
</dbReference>
<accession>A0A4S2H187</accession>
<dbReference type="GO" id="GO:0033013">
    <property type="term" value="P:tetrapyrrole metabolic process"/>
    <property type="evidence" value="ECO:0007669"/>
    <property type="project" value="UniProtKB-ARBA"/>
</dbReference>